<dbReference type="AlphaFoldDB" id="A0A166I8L5"/>
<accession>A0A166I8L5</accession>
<evidence type="ECO:0000256" key="1">
    <source>
        <dbReference type="SAM" id="MobiDB-lite"/>
    </source>
</evidence>
<gene>
    <name evidence="2" type="ORF">A2T98_19935</name>
</gene>
<comment type="caution">
    <text evidence="2">The sequence shown here is derived from an EMBL/GenBank/DDBJ whole genome shotgun (WGS) entry which is preliminary data.</text>
</comment>
<dbReference type="Proteomes" id="UP000076555">
    <property type="component" value="Unassembled WGS sequence"/>
</dbReference>
<protein>
    <submittedName>
        <fullName evidence="2">Uncharacterized protein</fullName>
    </submittedName>
</protein>
<feature type="compositionally biased region" description="Polar residues" evidence="1">
    <location>
        <begin position="129"/>
        <end position="140"/>
    </location>
</feature>
<sequence length="837" mass="92896">MEQWQFLIQKQGDRSWHNLESPNLEISEGWYRVLARSHLRNTDVEIRIIHSSISEISPKRQIQRRSQRTNAEGLMAVIPFTHLQPGIWELQCSGDLISDLFGKSWQYGIYLQVFSEESTRVWGQSHTGENIASNLPQSPDATADGNLKSAITPEPLSSSKSDQEPTDLPTETVTDGTDIEPPVSPVFLKGESAEQILQNLMDLALPISETLLEEGKVEDNVAIKPRTPLCLTLERETHVAHWGEIVVIHGRVDLQDQTNQESDTAPPEILYTLELVIELRSPLSSEILTQVRQPLPNSSLPMVISSAIDIPIDCESKLILADINLYGALTEFGEVIILANQSFTITADVTELLAITAAAKFSEQNLLDHPIEPPTELETSISIDLRLFNLAKTTQINDSPFIQISRNKSLPPQLNPEELKAAGRRVSQLNKLADSRLPQLPKLPENQITVKVALSEGLATADVVTDQELVEKDKTRASINLAQLVIKNHRRRMLNSTFPYLKRLKVLPDNTPDAFSLPDDQDSPQIDTTVCEHENTFELVAGDAEFQDDSPDLELLELNAEANLCSSPLMRKWTQSQGFSLPESVISILDQQKLPDEQVPLSTQTVEISSSLDIEPETDIGADQIPVLPDATLMAIAASAMEIQEMATFEQPEAISVLSPDSQLPPADYLWLTQEFVVEDIYTQPVGDEIDSYSSEQQSQPISDLSHTPLMQGVIVEPLPIPLLHVPDGELIGGTSVRVRVELPAISPQIVVKLWVEDCQTRWLLDGPHVLTDLLPNSLGSLFVITQLNIPYGCLEIRVEAIAFNQLTQQESHKVTVVRTVIPPDLPNLQLDQLLGI</sequence>
<evidence type="ECO:0000313" key="2">
    <source>
        <dbReference type="EMBL" id="KZL48064.1"/>
    </source>
</evidence>
<reference evidence="2 3" key="1">
    <citation type="submission" date="2016-04" db="EMBL/GenBank/DDBJ databases">
        <title>Draft Genome Assembly of the Bloom-forming Cyanobacterium Nodularia spumigena Strain CENA596 in Shrimp Production Ponds.</title>
        <authorList>
            <person name="Popin R.V."/>
            <person name="Rigonato J."/>
            <person name="Abreu V.A."/>
            <person name="Andreote A.P."/>
            <person name="Silveira S.B."/>
            <person name="Odebrecht C."/>
            <person name="Fiore M.F."/>
        </authorList>
    </citation>
    <scope>NUCLEOTIDE SEQUENCE [LARGE SCALE GENOMIC DNA]</scope>
    <source>
        <strain evidence="2 3">CENA596</strain>
    </source>
</reference>
<evidence type="ECO:0000313" key="3">
    <source>
        <dbReference type="Proteomes" id="UP000076555"/>
    </source>
</evidence>
<feature type="region of interest" description="Disordered" evidence="1">
    <location>
        <begin position="129"/>
        <end position="181"/>
    </location>
</feature>
<dbReference type="RefSeq" id="WP_063874259.1">
    <property type="nucleotide sequence ID" value="NZ_CAWMRI010000265.1"/>
</dbReference>
<name>A0A166I8L5_NODSP</name>
<dbReference type="EMBL" id="LWAJ01000265">
    <property type="protein sequence ID" value="KZL48064.1"/>
    <property type="molecule type" value="Genomic_DNA"/>
</dbReference>
<dbReference type="OrthoDB" id="452859at2"/>
<proteinExistence type="predicted"/>
<organism evidence="2 3">
    <name type="scientific">Nodularia spumigena CENA596</name>
    <dbReference type="NCBI Taxonomy" id="1819295"/>
    <lineage>
        <taxon>Bacteria</taxon>
        <taxon>Bacillati</taxon>
        <taxon>Cyanobacteriota</taxon>
        <taxon>Cyanophyceae</taxon>
        <taxon>Nostocales</taxon>
        <taxon>Nodulariaceae</taxon>
        <taxon>Nodularia</taxon>
    </lineage>
</organism>